<dbReference type="PIRSF" id="PIRSF006402">
    <property type="entry name" value="UCP006402_thioredoxin"/>
    <property type="match status" value="1"/>
</dbReference>
<evidence type="ECO:0000313" key="4">
    <source>
        <dbReference type="Proteomes" id="UP001296776"/>
    </source>
</evidence>
<feature type="compositionally biased region" description="Polar residues" evidence="1">
    <location>
        <begin position="18"/>
        <end position="31"/>
    </location>
</feature>
<dbReference type="CDD" id="cd02955">
    <property type="entry name" value="SSP411"/>
    <property type="match status" value="1"/>
</dbReference>
<evidence type="ECO:0000256" key="1">
    <source>
        <dbReference type="SAM" id="MobiDB-lite"/>
    </source>
</evidence>
<evidence type="ECO:0000313" key="3">
    <source>
        <dbReference type="EMBL" id="MBK1703981.1"/>
    </source>
</evidence>
<protein>
    <submittedName>
        <fullName evidence="3">Thioredoxin domain-containing protein</fullName>
    </submittedName>
</protein>
<dbReference type="Gene3D" id="3.40.30.10">
    <property type="entry name" value="Glutaredoxin"/>
    <property type="match status" value="1"/>
</dbReference>
<dbReference type="PANTHER" id="PTHR42899">
    <property type="entry name" value="SPERMATOGENESIS-ASSOCIATED PROTEIN 20"/>
    <property type="match status" value="1"/>
</dbReference>
<dbReference type="InterPro" id="IPR004879">
    <property type="entry name" value="Ssp411-like_TRX"/>
</dbReference>
<feature type="compositionally biased region" description="Low complexity" evidence="1">
    <location>
        <begin position="1"/>
        <end position="17"/>
    </location>
</feature>
<dbReference type="SUPFAM" id="SSF48208">
    <property type="entry name" value="Six-hairpin glycosidases"/>
    <property type="match status" value="1"/>
</dbReference>
<organism evidence="3 4">
    <name type="scientific">Halochromatium glycolicum</name>
    <dbReference type="NCBI Taxonomy" id="85075"/>
    <lineage>
        <taxon>Bacteria</taxon>
        <taxon>Pseudomonadati</taxon>
        <taxon>Pseudomonadota</taxon>
        <taxon>Gammaproteobacteria</taxon>
        <taxon>Chromatiales</taxon>
        <taxon>Chromatiaceae</taxon>
        <taxon>Halochromatium</taxon>
    </lineage>
</organism>
<name>A0AAJ0U2F2_9GAMM</name>
<comment type="caution">
    <text evidence="3">The sequence shown here is derived from an EMBL/GenBank/DDBJ whole genome shotgun (WGS) entry which is preliminary data.</text>
</comment>
<dbReference type="EMBL" id="NRSJ01000006">
    <property type="protein sequence ID" value="MBK1703981.1"/>
    <property type="molecule type" value="Genomic_DNA"/>
</dbReference>
<dbReference type="RefSeq" id="WP_200345152.1">
    <property type="nucleotide sequence ID" value="NZ_NRSJ01000006.1"/>
</dbReference>
<feature type="domain" description="Spermatogenesis-associated protein 20-like TRX" evidence="2">
    <location>
        <begin position="42"/>
        <end position="204"/>
    </location>
</feature>
<sequence length="753" mass="82973">MNQPNQSAADQSQADQSKVGQNKADQSQGSHSIGEAGADARNRLAETTSPYLQQHAENPVHWWPWCDEALALARAEDKPILLSIGYSACHWCHVMAHESFEDAETAALMNRLFINIKVDREERPDLDKIYQTAHQLLAQRTGGWPLTVFLTPDDRAPFFAGTYFPKARRHGLPSFQELLVGVERAYREQPEAIREQNESLRAALAQLETPGGDALADLSALDQARRQLAGSFDKTHGGFGRAPKFPHPTNLELLLRHYAASAAAGTPDQQAREMARFTLERMVRGGLNDQLGGGFCRYSVDDQWMIPHFEKMLYDNGPLLALCVDAWQLTGDPLFRDAALGTADWVRREMQVVEGGYCSSLDADSEGEEGRFYVWDRDEAAALLNADELALIRPLFGLDRPPNFEGRWHLHGYRTLAEIAAELGLSEDQAEARLASAKAKLLAARAERVRPGRDDKVLTSWNALMIKGMLRSGRLLERAEDLDSADRALGFIRETLWRDGRLLATYKDGKAHLNAYLDDYAFLLDALLERLQIRFDAADLDWAVALAEVLLSQFEDAEHGGFFFTSADHETLLQRPKPMADESMPSGNGIAALSLQRLGHLLGEPRYLDAAARTLQAASEAIRRIPYAHGTLLMALDEHLRPPEFVVIRGAQAAASERGSQTGSETDAETGAVAGALVDPRATDALDAWRAAAQRAYAPRRLVFAIPAAATGLPSALAAMAPGPDIRAYRCRGTQCEPPVTSLEALEARLTDD</sequence>
<dbReference type="InterPro" id="IPR036249">
    <property type="entry name" value="Thioredoxin-like_sf"/>
</dbReference>
<dbReference type="PANTHER" id="PTHR42899:SF1">
    <property type="entry name" value="SPERMATOGENESIS-ASSOCIATED PROTEIN 20"/>
    <property type="match status" value="1"/>
</dbReference>
<reference evidence="3" key="1">
    <citation type="submission" date="2017-08" db="EMBL/GenBank/DDBJ databases">
        <authorList>
            <person name="Imhoff J.F."/>
            <person name="Rahn T."/>
            <person name="Kuenzel S."/>
            <person name="Neulinger S.C."/>
        </authorList>
    </citation>
    <scope>NUCLEOTIDE SEQUENCE</scope>
    <source>
        <strain evidence="3">DSM 11080</strain>
    </source>
</reference>
<dbReference type="GO" id="GO:0005975">
    <property type="term" value="P:carbohydrate metabolic process"/>
    <property type="evidence" value="ECO:0007669"/>
    <property type="project" value="InterPro"/>
</dbReference>
<dbReference type="Proteomes" id="UP001296776">
    <property type="component" value="Unassembled WGS sequence"/>
</dbReference>
<reference evidence="3" key="2">
    <citation type="journal article" date="2020" name="Microorganisms">
        <title>Osmotic Adaptation and Compatible Solute Biosynthesis of Phototrophic Bacteria as Revealed from Genome Analyses.</title>
        <authorList>
            <person name="Imhoff J.F."/>
            <person name="Rahn T."/>
            <person name="Kunzel S."/>
            <person name="Keller A."/>
            <person name="Neulinger S.C."/>
        </authorList>
    </citation>
    <scope>NUCLEOTIDE SEQUENCE</scope>
    <source>
        <strain evidence="3">DSM 11080</strain>
    </source>
</reference>
<dbReference type="Pfam" id="PF03190">
    <property type="entry name" value="Thioredox_DsbH"/>
    <property type="match status" value="1"/>
</dbReference>
<gene>
    <name evidence="3" type="ORF">CKO40_05340</name>
</gene>
<dbReference type="InterPro" id="IPR012341">
    <property type="entry name" value="6hp_glycosidase-like_sf"/>
</dbReference>
<feature type="region of interest" description="Disordered" evidence="1">
    <location>
        <begin position="1"/>
        <end position="35"/>
    </location>
</feature>
<accession>A0AAJ0U2F2</accession>
<dbReference type="InterPro" id="IPR024705">
    <property type="entry name" value="Ssp411"/>
</dbReference>
<proteinExistence type="predicted"/>
<dbReference type="SUPFAM" id="SSF52833">
    <property type="entry name" value="Thioredoxin-like"/>
    <property type="match status" value="1"/>
</dbReference>
<dbReference type="InterPro" id="IPR008928">
    <property type="entry name" value="6-hairpin_glycosidase_sf"/>
</dbReference>
<keyword evidence="4" id="KW-1185">Reference proteome</keyword>
<evidence type="ECO:0000259" key="2">
    <source>
        <dbReference type="Pfam" id="PF03190"/>
    </source>
</evidence>
<dbReference type="Gene3D" id="1.50.10.10">
    <property type="match status" value="1"/>
</dbReference>
<dbReference type="AlphaFoldDB" id="A0AAJ0U2F2"/>